<evidence type="ECO:0000313" key="1">
    <source>
        <dbReference type="EMBL" id="KAJ5595660.1"/>
    </source>
</evidence>
<evidence type="ECO:0008006" key="3">
    <source>
        <dbReference type="Google" id="ProtNLM"/>
    </source>
</evidence>
<sequence length="336" mass="37529">MPDKSFTCEFAGCVLPSICDPGPCGRCNQQSRFTYFSSPFHTYLEIGKIRSIINDSEVCKRASELNGGLKREIGHPPHEDAERSWAAPTIMLHRWHCLAYSVNGSIPQSIIDYLICSEYATLKFLETTKVPAPRAFDYGIAEDENNKVGVSYIFLEEMAGRAWNSQGPHGKRSADGKDKERDWNGLDDILIELKRHPFPKAVSLLPGSSPSKPIVSAVASERFLVLGPSGPFSTAKDYYTSFVEHNMALIADRQLFTSFPVNTYLVFLFLKSQIQDLTSTSNHDLETMEQFYLKHVDDKGDHLIVDDELNIVGIIDWQMAQVVPASEAFGPSLVTV</sequence>
<gene>
    <name evidence="1" type="ORF">N7450_002118</name>
</gene>
<organism evidence="1 2">
    <name type="scientific">Penicillium hetheringtonii</name>
    <dbReference type="NCBI Taxonomy" id="911720"/>
    <lineage>
        <taxon>Eukaryota</taxon>
        <taxon>Fungi</taxon>
        <taxon>Dikarya</taxon>
        <taxon>Ascomycota</taxon>
        <taxon>Pezizomycotina</taxon>
        <taxon>Eurotiomycetes</taxon>
        <taxon>Eurotiomycetidae</taxon>
        <taxon>Eurotiales</taxon>
        <taxon>Aspergillaceae</taxon>
        <taxon>Penicillium</taxon>
    </lineage>
</organism>
<name>A0AAD6GYD0_9EURO</name>
<protein>
    <recommendedName>
        <fullName evidence="3">Aminoglycoside phosphotransferase domain-containing protein</fullName>
    </recommendedName>
</protein>
<reference evidence="1 2" key="1">
    <citation type="journal article" date="2023" name="IMA Fungus">
        <title>Comparative genomic study of the Penicillium genus elucidates a diverse pangenome and 15 lateral gene transfer events.</title>
        <authorList>
            <person name="Petersen C."/>
            <person name="Sorensen T."/>
            <person name="Nielsen M.R."/>
            <person name="Sondergaard T.E."/>
            <person name="Sorensen J.L."/>
            <person name="Fitzpatrick D.A."/>
            <person name="Frisvad J.C."/>
            <person name="Nielsen K.L."/>
        </authorList>
    </citation>
    <scope>NUCLEOTIDE SEQUENCE [LARGE SCALE GENOMIC DNA]</scope>
    <source>
        <strain evidence="1 2">IBT 29057</strain>
    </source>
</reference>
<dbReference type="InterPro" id="IPR051678">
    <property type="entry name" value="AGP_Transferase"/>
</dbReference>
<dbReference type="PANTHER" id="PTHR21310:SF15">
    <property type="entry name" value="AMINOGLYCOSIDE PHOSPHOTRANSFERASE DOMAIN-CONTAINING PROTEIN"/>
    <property type="match status" value="1"/>
</dbReference>
<accession>A0AAD6GYD0</accession>
<comment type="caution">
    <text evidence="1">The sequence shown here is derived from an EMBL/GenBank/DDBJ whole genome shotgun (WGS) entry which is preliminary data.</text>
</comment>
<dbReference type="AlphaFoldDB" id="A0AAD6GYD0"/>
<proteinExistence type="predicted"/>
<keyword evidence="2" id="KW-1185">Reference proteome</keyword>
<dbReference type="EMBL" id="JAQJAC010000002">
    <property type="protein sequence ID" value="KAJ5595660.1"/>
    <property type="molecule type" value="Genomic_DNA"/>
</dbReference>
<evidence type="ECO:0000313" key="2">
    <source>
        <dbReference type="Proteomes" id="UP001216150"/>
    </source>
</evidence>
<dbReference type="PANTHER" id="PTHR21310">
    <property type="entry name" value="AMINOGLYCOSIDE PHOSPHOTRANSFERASE-RELATED-RELATED"/>
    <property type="match status" value="1"/>
</dbReference>
<dbReference type="Proteomes" id="UP001216150">
    <property type="component" value="Unassembled WGS sequence"/>
</dbReference>